<dbReference type="FunFam" id="2.40.50.100:FF:000003">
    <property type="entry name" value="Acetyl-CoA carboxylase biotin carboxyl carrier protein"/>
    <property type="match status" value="1"/>
</dbReference>
<dbReference type="PANTHER" id="PTHR45266">
    <property type="entry name" value="OXALOACETATE DECARBOXYLASE ALPHA CHAIN"/>
    <property type="match status" value="1"/>
</dbReference>
<dbReference type="PROSITE" id="PS00188">
    <property type="entry name" value="BIOTIN"/>
    <property type="match status" value="1"/>
</dbReference>
<dbReference type="PROSITE" id="PS50968">
    <property type="entry name" value="BIOTINYL_LIPOYL"/>
    <property type="match status" value="1"/>
</dbReference>
<dbReference type="PANTHER" id="PTHR45266:SF3">
    <property type="entry name" value="OXALOACETATE DECARBOXYLASE ALPHA CHAIN"/>
    <property type="match status" value="1"/>
</dbReference>
<dbReference type="CDD" id="cd06850">
    <property type="entry name" value="biotinyl_domain"/>
    <property type="match status" value="1"/>
</dbReference>
<dbReference type="EMBL" id="DROD01000114">
    <property type="protein sequence ID" value="HHJ51866.1"/>
    <property type="molecule type" value="Genomic_DNA"/>
</dbReference>
<dbReference type="InterPro" id="IPR001882">
    <property type="entry name" value="Biotin_BS"/>
</dbReference>
<comment type="caution">
    <text evidence="3">The sequence shown here is derived from an EMBL/GenBank/DDBJ whole genome shotgun (WGS) entry which is preliminary data.</text>
</comment>
<dbReference type="AlphaFoldDB" id="A0A7V5PML9"/>
<dbReference type="SUPFAM" id="SSF51230">
    <property type="entry name" value="Single hybrid motif"/>
    <property type="match status" value="1"/>
</dbReference>
<name>A0A7V5PML9_CALAY</name>
<keyword evidence="1" id="KW-0092">Biotin</keyword>
<dbReference type="InterPro" id="IPR050709">
    <property type="entry name" value="Biotin_Carboxyl_Carrier/Decarb"/>
</dbReference>
<sequence>MKIYAQVNGQQFEFERSERNGDQQELKQDGRPVAYDLVALGAGRYSLIKNGRSYLVHLMRNGQEYNVHVAGDYFQVVVEDERQKRLKELVKKSHHALGEQEIKAPIPGLVIKVHAQEGQSVAKNEPLLVLEAMKMENIIKAPCDCKVAKVFVAEQQAVQQNQSLLKLITEE</sequence>
<dbReference type="Pfam" id="PF00364">
    <property type="entry name" value="Biotin_lipoyl"/>
    <property type="match status" value="1"/>
</dbReference>
<protein>
    <submittedName>
        <fullName evidence="3">Acetyl-CoA carboxylase biotin carboxyl carrier protein subunit</fullName>
    </submittedName>
</protein>
<evidence type="ECO:0000256" key="1">
    <source>
        <dbReference type="ARBA" id="ARBA00023267"/>
    </source>
</evidence>
<evidence type="ECO:0000313" key="3">
    <source>
        <dbReference type="EMBL" id="HHJ51866.1"/>
    </source>
</evidence>
<gene>
    <name evidence="3" type="ORF">ENJ89_01615</name>
</gene>
<organism evidence="3">
    <name type="scientific">Caldithrix abyssi</name>
    <dbReference type="NCBI Taxonomy" id="187145"/>
    <lineage>
        <taxon>Bacteria</taxon>
        <taxon>Pseudomonadati</taxon>
        <taxon>Calditrichota</taxon>
        <taxon>Calditrichia</taxon>
        <taxon>Calditrichales</taxon>
        <taxon>Calditrichaceae</taxon>
        <taxon>Caldithrix</taxon>
    </lineage>
</organism>
<feature type="domain" description="Lipoyl-binding" evidence="2">
    <location>
        <begin position="99"/>
        <end position="168"/>
    </location>
</feature>
<evidence type="ECO:0000259" key="2">
    <source>
        <dbReference type="PROSITE" id="PS50968"/>
    </source>
</evidence>
<reference evidence="3" key="1">
    <citation type="journal article" date="2020" name="mSystems">
        <title>Genome- and Community-Level Interaction Insights into Carbon Utilization and Element Cycling Functions of Hydrothermarchaeota in Hydrothermal Sediment.</title>
        <authorList>
            <person name="Zhou Z."/>
            <person name="Liu Y."/>
            <person name="Xu W."/>
            <person name="Pan J."/>
            <person name="Luo Z.H."/>
            <person name="Li M."/>
        </authorList>
    </citation>
    <scope>NUCLEOTIDE SEQUENCE [LARGE SCALE GENOMIC DNA]</scope>
    <source>
        <strain evidence="3">HyVt-527</strain>
    </source>
</reference>
<dbReference type="InterPro" id="IPR011053">
    <property type="entry name" value="Single_hybrid_motif"/>
</dbReference>
<dbReference type="Gene3D" id="2.40.50.100">
    <property type="match status" value="1"/>
</dbReference>
<dbReference type="Proteomes" id="UP000886124">
    <property type="component" value="Unassembled WGS sequence"/>
</dbReference>
<accession>A0A7V5PML9</accession>
<proteinExistence type="predicted"/>
<dbReference type="InterPro" id="IPR000089">
    <property type="entry name" value="Biotin_lipoyl"/>
</dbReference>